<reference evidence="3 4" key="1">
    <citation type="submission" date="2024-10" db="EMBL/GenBank/DDBJ databases">
        <authorList>
            <person name="Kim D."/>
        </authorList>
    </citation>
    <scope>NUCLEOTIDE SEQUENCE [LARGE SCALE GENOMIC DNA]</scope>
    <source>
        <strain evidence="3">Taebaek</strain>
    </source>
</reference>
<sequence length="283" mass="30779">MCHRSQAATDYGISSCCCSYCSTCNCCSITAVPLPTTAQPVVAAVTVTVSSHHRVLPYHRPSMIRMLLLALLMVYCCYCHTVVQCSPGTVWNTVSGAEDSIDTVAAANNGGGATFLVPKQQLLVPLVRREVRTMPEVAASRGLGWRKRRYYVGRWASGGAGGSGSGGQRRRTAGRRFVQLPNSEDENVVDGSIIENDEAMKQQQRLCGLKLTNRTKQLCGDCVPANMRQVILLDKKHGQSGSSRSSTNGAANLAFSKERLTEMCCVQRCTDDQIRSFCCRGRT</sequence>
<evidence type="ECO:0000256" key="2">
    <source>
        <dbReference type="ARBA" id="ARBA00022729"/>
    </source>
</evidence>
<proteinExistence type="inferred from homology"/>
<dbReference type="InterPro" id="IPR022353">
    <property type="entry name" value="Insulin_CS"/>
</dbReference>
<comment type="similarity">
    <text evidence="1">Belongs to the insulin family.</text>
</comment>
<evidence type="ECO:0000313" key="3">
    <source>
        <dbReference type="EMBL" id="KAL3075720.1"/>
    </source>
</evidence>
<evidence type="ECO:0000313" key="4">
    <source>
        <dbReference type="Proteomes" id="UP001620645"/>
    </source>
</evidence>
<dbReference type="Gene3D" id="1.10.100.10">
    <property type="entry name" value="Insulin-like"/>
    <property type="match status" value="1"/>
</dbReference>
<evidence type="ECO:0008006" key="5">
    <source>
        <dbReference type="Google" id="ProtNLM"/>
    </source>
</evidence>
<gene>
    <name evidence="3" type="ORF">niasHS_012550</name>
</gene>
<dbReference type="Proteomes" id="UP001620645">
    <property type="component" value="Unassembled WGS sequence"/>
</dbReference>
<dbReference type="AlphaFoldDB" id="A0ABD2IEQ3"/>
<dbReference type="PROSITE" id="PS00262">
    <property type="entry name" value="INSULIN"/>
    <property type="match status" value="1"/>
</dbReference>
<protein>
    <recommendedName>
        <fullName evidence="5">Insulin-like domain-containing protein</fullName>
    </recommendedName>
</protein>
<organism evidence="3 4">
    <name type="scientific">Heterodera schachtii</name>
    <name type="common">Sugarbeet cyst nematode worm</name>
    <name type="synonym">Tylenchus schachtii</name>
    <dbReference type="NCBI Taxonomy" id="97005"/>
    <lineage>
        <taxon>Eukaryota</taxon>
        <taxon>Metazoa</taxon>
        <taxon>Ecdysozoa</taxon>
        <taxon>Nematoda</taxon>
        <taxon>Chromadorea</taxon>
        <taxon>Rhabditida</taxon>
        <taxon>Tylenchina</taxon>
        <taxon>Tylenchomorpha</taxon>
        <taxon>Tylenchoidea</taxon>
        <taxon>Heteroderidae</taxon>
        <taxon>Heteroderinae</taxon>
        <taxon>Heterodera</taxon>
    </lineage>
</organism>
<accession>A0ABD2IEQ3</accession>
<name>A0ABD2IEQ3_HETSC</name>
<evidence type="ECO:0000256" key="1">
    <source>
        <dbReference type="ARBA" id="ARBA00009034"/>
    </source>
</evidence>
<keyword evidence="4" id="KW-1185">Reference proteome</keyword>
<dbReference type="EMBL" id="JBICCN010000348">
    <property type="protein sequence ID" value="KAL3075720.1"/>
    <property type="molecule type" value="Genomic_DNA"/>
</dbReference>
<comment type="caution">
    <text evidence="3">The sequence shown here is derived from an EMBL/GenBank/DDBJ whole genome shotgun (WGS) entry which is preliminary data.</text>
</comment>
<dbReference type="InterPro" id="IPR036438">
    <property type="entry name" value="Insulin-like_sf"/>
</dbReference>
<keyword evidence="2" id="KW-0732">Signal</keyword>
<dbReference type="SUPFAM" id="SSF56994">
    <property type="entry name" value="Insulin-like"/>
    <property type="match status" value="1"/>
</dbReference>